<comment type="similarity">
    <text evidence="1">Belongs to the LysR transcriptional regulatory family.</text>
</comment>
<dbReference type="Pfam" id="PF03466">
    <property type="entry name" value="LysR_substrate"/>
    <property type="match status" value="1"/>
</dbReference>
<dbReference type="SUPFAM" id="SSF53850">
    <property type="entry name" value="Periplasmic binding protein-like II"/>
    <property type="match status" value="1"/>
</dbReference>
<evidence type="ECO:0000256" key="3">
    <source>
        <dbReference type="ARBA" id="ARBA00023125"/>
    </source>
</evidence>
<keyword evidence="3" id="KW-0238">DNA-binding</keyword>
<evidence type="ECO:0000256" key="2">
    <source>
        <dbReference type="ARBA" id="ARBA00023015"/>
    </source>
</evidence>
<dbReference type="InterPro" id="IPR036390">
    <property type="entry name" value="WH_DNA-bd_sf"/>
</dbReference>
<dbReference type="RefSeq" id="WP_211938765.1">
    <property type="nucleotide sequence ID" value="NZ_CP073078.1"/>
</dbReference>
<dbReference type="KEGG" id="caul:KCG34_02165"/>
<dbReference type="PROSITE" id="PS50931">
    <property type="entry name" value="HTH_LYSR"/>
    <property type="match status" value="1"/>
</dbReference>
<dbReference type="Proteomes" id="UP000676409">
    <property type="component" value="Chromosome"/>
</dbReference>
<keyword evidence="4" id="KW-0804">Transcription</keyword>
<evidence type="ECO:0000313" key="6">
    <source>
        <dbReference type="EMBL" id="QUD88715.1"/>
    </source>
</evidence>
<proteinExistence type="inferred from homology"/>
<dbReference type="GO" id="GO:0005829">
    <property type="term" value="C:cytosol"/>
    <property type="evidence" value="ECO:0007669"/>
    <property type="project" value="TreeGrafter"/>
</dbReference>
<feature type="domain" description="HTH lysR-type" evidence="5">
    <location>
        <begin position="1"/>
        <end position="58"/>
    </location>
</feature>
<dbReference type="PRINTS" id="PR00039">
    <property type="entry name" value="HTHLYSR"/>
</dbReference>
<name>A0A975G091_9CAUL</name>
<dbReference type="InterPro" id="IPR000847">
    <property type="entry name" value="LysR_HTH_N"/>
</dbReference>
<evidence type="ECO:0000313" key="7">
    <source>
        <dbReference type="Proteomes" id="UP000676409"/>
    </source>
</evidence>
<dbReference type="Gene3D" id="3.40.190.290">
    <property type="match status" value="1"/>
</dbReference>
<dbReference type="SUPFAM" id="SSF46785">
    <property type="entry name" value="Winged helix' DNA-binding domain"/>
    <property type="match status" value="1"/>
</dbReference>
<gene>
    <name evidence="6" type="ORF">KCG34_02165</name>
</gene>
<dbReference type="FunFam" id="1.10.10.10:FF:000001">
    <property type="entry name" value="LysR family transcriptional regulator"/>
    <property type="match status" value="1"/>
</dbReference>
<evidence type="ECO:0000259" key="5">
    <source>
        <dbReference type="PROSITE" id="PS50931"/>
    </source>
</evidence>
<dbReference type="GO" id="GO:0003700">
    <property type="term" value="F:DNA-binding transcription factor activity"/>
    <property type="evidence" value="ECO:0007669"/>
    <property type="project" value="InterPro"/>
</dbReference>
<dbReference type="PANTHER" id="PTHR30419">
    <property type="entry name" value="HTH-TYPE TRANSCRIPTIONAL REGULATOR YBHD"/>
    <property type="match status" value="1"/>
</dbReference>
<dbReference type="GO" id="GO:0003677">
    <property type="term" value="F:DNA binding"/>
    <property type="evidence" value="ECO:0007669"/>
    <property type="project" value="UniProtKB-KW"/>
</dbReference>
<evidence type="ECO:0000256" key="4">
    <source>
        <dbReference type="ARBA" id="ARBA00023163"/>
    </source>
</evidence>
<dbReference type="Pfam" id="PF00126">
    <property type="entry name" value="HTH_1"/>
    <property type="match status" value="1"/>
</dbReference>
<sequence length="300" mass="32358">MDLRRLRHFEALYRLRSFARAADEVGVTQSALSRSLQKLEAELGAALFDRSTHFVIPTDSGERLIRQALDVITACAALDEEARRLREPVSGVVRAGSGAYPMQPLVTGAVAAFAGLYPGVRVTVAGGRSDVLLQGLLDRELDLVVCDMSKFDDSAFAEDITVSGLPSEPLVLIFRADHPAAGEARPDTTLYPWVLPAPSPASRERFAPALRRRLAAGTFPDFQLDSTDACLDVVRGGFCITAAPLSLARTACASGELVWRPLPPTSRTNDGVHVLRRRTQPLAVKAFIDLLKSQAKALAA</sequence>
<evidence type="ECO:0000256" key="1">
    <source>
        <dbReference type="ARBA" id="ARBA00009437"/>
    </source>
</evidence>
<keyword evidence="2" id="KW-0805">Transcription regulation</keyword>
<dbReference type="EMBL" id="CP073078">
    <property type="protein sequence ID" value="QUD88715.1"/>
    <property type="molecule type" value="Genomic_DNA"/>
</dbReference>
<dbReference type="InterPro" id="IPR036388">
    <property type="entry name" value="WH-like_DNA-bd_sf"/>
</dbReference>
<dbReference type="AlphaFoldDB" id="A0A975G091"/>
<keyword evidence="7" id="KW-1185">Reference proteome</keyword>
<reference evidence="6" key="1">
    <citation type="submission" date="2021-04" db="EMBL/GenBank/DDBJ databases">
        <title>The complete genome sequence of Caulobacter sp. S6.</title>
        <authorList>
            <person name="Tang Y."/>
            <person name="Ouyang W."/>
            <person name="Liu Q."/>
            <person name="Huang B."/>
            <person name="Guo Z."/>
            <person name="Lei P."/>
        </authorList>
    </citation>
    <scope>NUCLEOTIDE SEQUENCE</scope>
    <source>
        <strain evidence="6">S6</strain>
    </source>
</reference>
<accession>A0A975G091</accession>
<dbReference type="Gene3D" id="1.10.10.10">
    <property type="entry name" value="Winged helix-like DNA-binding domain superfamily/Winged helix DNA-binding domain"/>
    <property type="match status" value="1"/>
</dbReference>
<dbReference type="InterPro" id="IPR050950">
    <property type="entry name" value="HTH-type_LysR_regulators"/>
</dbReference>
<dbReference type="InterPro" id="IPR005119">
    <property type="entry name" value="LysR_subst-bd"/>
</dbReference>
<organism evidence="6 7">
    <name type="scientific">Phenylobacterium montanum</name>
    <dbReference type="NCBI Taxonomy" id="2823693"/>
    <lineage>
        <taxon>Bacteria</taxon>
        <taxon>Pseudomonadati</taxon>
        <taxon>Pseudomonadota</taxon>
        <taxon>Alphaproteobacteria</taxon>
        <taxon>Caulobacterales</taxon>
        <taxon>Caulobacteraceae</taxon>
        <taxon>Phenylobacterium</taxon>
    </lineage>
</organism>
<protein>
    <submittedName>
        <fullName evidence="6">LysR family transcriptional regulator</fullName>
    </submittedName>
</protein>